<dbReference type="Proteomes" id="UP000828390">
    <property type="component" value="Unassembled WGS sequence"/>
</dbReference>
<evidence type="ECO:0000313" key="4">
    <source>
        <dbReference type="EMBL" id="KAH3797725.1"/>
    </source>
</evidence>
<dbReference type="GO" id="GO:0035499">
    <property type="term" value="P:carnosine biosynthetic process"/>
    <property type="evidence" value="ECO:0007669"/>
    <property type="project" value="InterPro"/>
</dbReference>
<feature type="compositionally biased region" description="Basic and acidic residues" evidence="2">
    <location>
        <begin position="31"/>
        <end position="52"/>
    </location>
</feature>
<feature type="region of interest" description="Disordered" evidence="2">
    <location>
        <begin position="31"/>
        <end position="58"/>
    </location>
</feature>
<dbReference type="PANTHER" id="PTHR48066">
    <property type="entry name" value="CARNOSINE SYNTHASE 1"/>
    <property type="match status" value="1"/>
</dbReference>
<dbReference type="PANTHER" id="PTHR48066:SF1">
    <property type="entry name" value="CARNOSINE SYNTHASE 1"/>
    <property type="match status" value="1"/>
</dbReference>
<keyword evidence="1" id="KW-0067">ATP-binding</keyword>
<name>A0A9D4FFC7_DREPO</name>
<dbReference type="InterPro" id="IPR031046">
    <property type="entry name" value="CARNS1"/>
</dbReference>
<dbReference type="GO" id="GO:0046872">
    <property type="term" value="F:metal ion binding"/>
    <property type="evidence" value="ECO:0007669"/>
    <property type="project" value="InterPro"/>
</dbReference>
<keyword evidence="5" id="KW-1185">Reference proteome</keyword>
<dbReference type="SUPFAM" id="SSF56059">
    <property type="entry name" value="Glutathione synthetase ATP-binding domain-like"/>
    <property type="match status" value="1"/>
</dbReference>
<protein>
    <recommendedName>
        <fullName evidence="3">ATP-grasp domain-containing protein</fullName>
    </recommendedName>
</protein>
<feature type="compositionally biased region" description="Polar residues" evidence="2">
    <location>
        <begin position="338"/>
        <end position="370"/>
    </location>
</feature>
<organism evidence="4 5">
    <name type="scientific">Dreissena polymorpha</name>
    <name type="common">Zebra mussel</name>
    <name type="synonym">Mytilus polymorpha</name>
    <dbReference type="NCBI Taxonomy" id="45954"/>
    <lineage>
        <taxon>Eukaryota</taxon>
        <taxon>Metazoa</taxon>
        <taxon>Spiralia</taxon>
        <taxon>Lophotrochozoa</taxon>
        <taxon>Mollusca</taxon>
        <taxon>Bivalvia</taxon>
        <taxon>Autobranchia</taxon>
        <taxon>Heteroconchia</taxon>
        <taxon>Euheterodonta</taxon>
        <taxon>Imparidentia</taxon>
        <taxon>Neoheterodontei</taxon>
        <taxon>Myida</taxon>
        <taxon>Dreissenoidea</taxon>
        <taxon>Dreissenidae</taxon>
        <taxon>Dreissena</taxon>
    </lineage>
</organism>
<dbReference type="PROSITE" id="PS50975">
    <property type="entry name" value="ATP_GRASP"/>
    <property type="match status" value="1"/>
</dbReference>
<feature type="region of interest" description="Disordered" evidence="2">
    <location>
        <begin position="334"/>
        <end position="370"/>
    </location>
</feature>
<feature type="domain" description="ATP-grasp" evidence="3">
    <location>
        <begin position="899"/>
        <end position="1103"/>
    </location>
</feature>
<evidence type="ECO:0000256" key="1">
    <source>
        <dbReference type="PROSITE-ProRule" id="PRU00409"/>
    </source>
</evidence>
<dbReference type="GO" id="GO:0047730">
    <property type="term" value="F:carnosine synthase activity"/>
    <property type="evidence" value="ECO:0007669"/>
    <property type="project" value="InterPro"/>
</dbReference>
<dbReference type="Gene3D" id="3.30.470.20">
    <property type="entry name" value="ATP-grasp fold, B domain"/>
    <property type="match status" value="1"/>
</dbReference>
<evidence type="ECO:0000259" key="3">
    <source>
        <dbReference type="PROSITE" id="PS50975"/>
    </source>
</evidence>
<proteinExistence type="predicted"/>
<dbReference type="Gene3D" id="3.40.50.20">
    <property type="match status" value="1"/>
</dbReference>
<evidence type="ECO:0000313" key="5">
    <source>
        <dbReference type="Proteomes" id="UP000828390"/>
    </source>
</evidence>
<keyword evidence="1" id="KW-0547">Nucleotide-binding</keyword>
<reference evidence="4" key="1">
    <citation type="journal article" date="2019" name="bioRxiv">
        <title>The Genome of the Zebra Mussel, Dreissena polymorpha: A Resource for Invasive Species Research.</title>
        <authorList>
            <person name="McCartney M.A."/>
            <person name="Auch B."/>
            <person name="Kono T."/>
            <person name="Mallez S."/>
            <person name="Zhang Y."/>
            <person name="Obille A."/>
            <person name="Becker A."/>
            <person name="Abrahante J.E."/>
            <person name="Garbe J."/>
            <person name="Badalamenti J.P."/>
            <person name="Herman A."/>
            <person name="Mangelson H."/>
            <person name="Liachko I."/>
            <person name="Sullivan S."/>
            <person name="Sone E.D."/>
            <person name="Koren S."/>
            <person name="Silverstein K.A.T."/>
            <person name="Beckman K.B."/>
            <person name="Gohl D.M."/>
        </authorList>
    </citation>
    <scope>NUCLEOTIDE SEQUENCE</scope>
    <source>
        <strain evidence="4">Duluth1</strain>
        <tissue evidence="4">Whole animal</tissue>
    </source>
</reference>
<dbReference type="Pfam" id="PF15632">
    <property type="entry name" value="ATPgrasp_Ter"/>
    <property type="match status" value="1"/>
</dbReference>
<dbReference type="GO" id="GO:0005524">
    <property type="term" value="F:ATP binding"/>
    <property type="evidence" value="ECO:0007669"/>
    <property type="project" value="UniProtKB-UniRule"/>
</dbReference>
<accession>A0A9D4FFC7</accession>
<dbReference type="GO" id="GO:0016887">
    <property type="term" value="F:ATP hydrolysis activity"/>
    <property type="evidence" value="ECO:0007669"/>
    <property type="project" value="InterPro"/>
</dbReference>
<comment type="caution">
    <text evidence="4">The sequence shown here is derived from an EMBL/GenBank/DDBJ whole genome shotgun (WGS) entry which is preliminary data.</text>
</comment>
<dbReference type="AlphaFoldDB" id="A0A9D4FFC7"/>
<dbReference type="EMBL" id="JAIWYP010000007">
    <property type="protein sequence ID" value="KAH3797725.1"/>
    <property type="molecule type" value="Genomic_DNA"/>
</dbReference>
<dbReference type="InterPro" id="IPR011761">
    <property type="entry name" value="ATP-grasp"/>
</dbReference>
<gene>
    <name evidence="4" type="ORF">DPMN_151311</name>
</gene>
<evidence type="ECO:0000256" key="2">
    <source>
        <dbReference type="SAM" id="MobiDB-lite"/>
    </source>
</evidence>
<sequence length="1214" mass="135861">MADSTSYQENIHQHEKNADYIEIHSLAKQVEDMDTKEKYEKEVDKDKDIDNDKDVDDNEKEVNENVKNISTTEKNDKTNQEVERIDGFEVNCIPLYGVEKTADQEASQNCKTGMRVMWNTEVNVGDPAILGNGYQVDNAIEVFYNTLQYILYVTGFPETEDRSAMPRLAINKEKVVVGVLSPAEDCMALLLECGNQVPDSMHLILKESWVLKKPHKEKPGQFELFILKAITCHKGGVTYLDEFNPPRKCTYLINYFFGCGEPAWGNEMEKNLDIPISSPIPLCNQVDDKVWMRYKMSRCGVAHPETLAFRLAPQRFVPSIDTIRVFEVDRCMKRKKSQTGNSMQNDSRGNNSNMQNTSNGPVESHPTGTFTAKHIENGGVVCTHAAMELEIRNFLNKPSILNRKIVVKPAGPSHYGSIGVTFHDPGSIKSVIDAVEDLLDKIIDGESILVETFVEPINPRPVRGISDNIKRSKGDSGLTCRVRATACKDFDGKPVCSIITCGVASKHAPVHGDNTVPQTLDTTLQTFGISDPSVRRNIEQDVRKRTEDTLQTIIDEEKKMTAEQRGGIGGYTEIIGIDFFLTEKNGHIFPVAVEVNSHDCTVNCHMLECLADMVHQCTILNGRVLSSVYQPSEKISGVCSDKSSQYERRDCVMPKVEEIFGQCVRPWVRTMLTRSQDYLLQDKMILVIGAGGYSNKFILPSALEMGVKVSHIFGGYSNKFIWPSALEMGVKVSHIYGGYSNKFIWPSALEMGVKVSHIYGGYSNKFIWPSALEMGVKVSHIYGGYSKKFIWPSALEMGVKVVLVESNPMHFAGNLVHRFICIDIENHKQDHSNASIIVETLGEENISVDGCLTFWEDCGPLAALVSELLQLKGNTYKAAYMAKMKSSTQAFLRGNPRSFPHLPFMFMFACKSACITCEADIPKAIKCVSFPALLKLDYASCAVGTKMVKCEDDVFNQYGYITNTLRINNDYHGIGLGFSNSMVLMEHLQGTDHTIDVVMFEMKLVAALITDISPTNLPSYMETSAMMPSALNVDKQAQMVSAAFQCLSEIGLSNGVFNVQMKMTHTGPKLIDINARTGSLYIRDWVKRLYHIDLMKCALMVSCGVRPYIRLLPPSEYIMGVMLIPSLHKHVILDNVIRMVLEGMQSRGEVIFTMLESEEDLLHQCDKTDYEQPYANIAVRAPTIDEARKKAHAVCKKLGIETSSYKVSEFIKLF</sequence>
<reference evidence="4" key="2">
    <citation type="submission" date="2020-11" db="EMBL/GenBank/DDBJ databases">
        <authorList>
            <person name="McCartney M.A."/>
            <person name="Auch B."/>
            <person name="Kono T."/>
            <person name="Mallez S."/>
            <person name="Becker A."/>
            <person name="Gohl D.M."/>
            <person name="Silverstein K.A.T."/>
            <person name="Koren S."/>
            <person name="Bechman K.B."/>
            <person name="Herman A."/>
            <person name="Abrahante J.E."/>
            <person name="Garbe J."/>
        </authorList>
    </citation>
    <scope>NUCLEOTIDE SEQUENCE</scope>
    <source>
        <strain evidence="4">Duluth1</strain>
        <tissue evidence="4">Whole animal</tissue>
    </source>
</reference>